<dbReference type="InterPro" id="IPR036291">
    <property type="entry name" value="NAD(P)-bd_dom_sf"/>
</dbReference>
<dbReference type="RefSeq" id="WP_086781674.1">
    <property type="nucleotide sequence ID" value="NZ_JAGIOO010000001.1"/>
</dbReference>
<dbReference type="Gene3D" id="3.40.50.720">
    <property type="entry name" value="NAD(P)-binding Rossmann-like Domain"/>
    <property type="match status" value="1"/>
</dbReference>
<dbReference type="PANTHER" id="PTHR43377:SF6">
    <property type="entry name" value="GFO_IDH_MOCA-LIKE OXIDOREDUCTASE N-TERMINAL DOMAIN-CONTAINING PROTEIN"/>
    <property type="match status" value="1"/>
</dbReference>
<evidence type="ECO:0000259" key="1">
    <source>
        <dbReference type="Pfam" id="PF01408"/>
    </source>
</evidence>
<protein>
    <submittedName>
        <fullName evidence="2">Dehydrogenase</fullName>
    </submittedName>
</protein>
<dbReference type="PANTHER" id="PTHR43377">
    <property type="entry name" value="BILIVERDIN REDUCTASE A"/>
    <property type="match status" value="1"/>
</dbReference>
<dbReference type="SUPFAM" id="SSF51735">
    <property type="entry name" value="NAD(P)-binding Rossmann-fold domains"/>
    <property type="match status" value="1"/>
</dbReference>
<keyword evidence="3" id="KW-1185">Reference proteome</keyword>
<evidence type="ECO:0000313" key="2">
    <source>
        <dbReference type="EMBL" id="MBP2471914.1"/>
    </source>
</evidence>
<dbReference type="InterPro" id="IPR000683">
    <property type="entry name" value="Gfo/Idh/MocA-like_OxRdtase_N"/>
</dbReference>
<organism evidence="2 3">
    <name type="scientific">Crossiella equi</name>
    <dbReference type="NCBI Taxonomy" id="130796"/>
    <lineage>
        <taxon>Bacteria</taxon>
        <taxon>Bacillati</taxon>
        <taxon>Actinomycetota</taxon>
        <taxon>Actinomycetes</taxon>
        <taxon>Pseudonocardiales</taxon>
        <taxon>Pseudonocardiaceae</taxon>
        <taxon>Crossiella</taxon>
    </lineage>
</organism>
<proteinExistence type="predicted"/>
<dbReference type="EMBL" id="JAGIOO010000001">
    <property type="protein sequence ID" value="MBP2471914.1"/>
    <property type="molecule type" value="Genomic_DNA"/>
</dbReference>
<evidence type="ECO:0000313" key="3">
    <source>
        <dbReference type="Proteomes" id="UP001519363"/>
    </source>
</evidence>
<accession>A0ABS5A5P5</accession>
<dbReference type="InterPro" id="IPR051450">
    <property type="entry name" value="Gfo/Idh/MocA_Oxidoreductases"/>
</dbReference>
<dbReference type="Pfam" id="PF01408">
    <property type="entry name" value="GFO_IDH_MocA"/>
    <property type="match status" value="1"/>
</dbReference>
<reference evidence="2 3" key="1">
    <citation type="submission" date="2021-03" db="EMBL/GenBank/DDBJ databases">
        <title>Sequencing the genomes of 1000 actinobacteria strains.</title>
        <authorList>
            <person name="Klenk H.-P."/>
        </authorList>
    </citation>
    <scope>NUCLEOTIDE SEQUENCE [LARGE SCALE GENOMIC DNA]</scope>
    <source>
        <strain evidence="2 3">DSM 44580</strain>
    </source>
</reference>
<dbReference type="Proteomes" id="UP001519363">
    <property type="component" value="Unassembled WGS sequence"/>
</dbReference>
<feature type="domain" description="Gfo/Idh/MocA-like oxidoreductase N-terminal" evidence="1">
    <location>
        <begin position="7"/>
        <end position="123"/>
    </location>
</feature>
<name>A0ABS5A5P5_9PSEU</name>
<dbReference type="Gene3D" id="3.30.360.10">
    <property type="entry name" value="Dihydrodipicolinate Reductase, domain 2"/>
    <property type="match status" value="1"/>
</dbReference>
<comment type="caution">
    <text evidence="2">The sequence shown here is derived from an EMBL/GenBank/DDBJ whole genome shotgun (WGS) entry which is preliminary data.</text>
</comment>
<gene>
    <name evidence="2" type="ORF">JOF53_000786</name>
</gene>
<dbReference type="SUPFAM" id="SSF55347">
    <property type="entry name" value="Glyceraldehyde-3-phosphate dehydrogenase-like, C-terminal domain"/>
    <property type="match status" value="1"/>
</dbReference>
<sequence>MTAVPVNTLLVGYGYWGTRFVHIAGRVPALRIVGVVDSRAGTEGFTPPPGLPCERDLARAVADPAVRAVIITTPATEHLAPAREALRAGKHVFTEKPFAMTAKETGELLDLAREHDLMLTVDHQYWWSTEIDALERALLEGVIGRVGAVSVVRAGDGPVREDVGALWDLGAHDLSILVRLGLLNPDGGACLRVAECHETPDGPVAGCVALTGHTPESVALRLHVCWVSARKQRALVISGELGSLRLEESDRYLAVWLVRGGRRRLLSRTAKSGRGTPIERALAEFAEGALGRPDLSKAVEAGRVVAVLEQIEDSARAVTSVVGARRCWL</sequence>